<dbReference type="EMBL" id="CAIY01000036">
    <property type="protein sequence ID" value="CCH67127.1"/>
    <property type="molecule type" value="Genomic_DNA"/>
</dbReference>
<dbReference type="OrthoDB" id="514293at2"/>
<proteinExistence type="predicted"/>
<reference evidence="2" key="2">
    <citation type="submission" date="2016-01" db="EMBL/GenBank/DDBJ databases">
        <title>Diatom-associated endosymboitic cyanobacterium lacks core nitrogen metabolism enzymes.</title>
        <authorList>
            <person name="Hilton J.A."/>
            <person name="Foster R.A."/>
            <person name="Tripp H.J."/>
            <person name="Carter B.J."/>
            <person name="Zehr J.P."/>
            <person name="Villareal T.A."/>
        </authorList>
    </citation>
    <scope>NUCLEOTIDE SEQUENCE [LARGE SCALE GENOMIC DNA]</scope>
    <source>
        <strain evidence="2">HH01</strain>
    </source>
</reference>
<gene>
    <name evidence="1" type="ORF">RINTHH_9720</name>
</gene>
<dbReference type="RefSeq" id="WP_008233302.1">
    <property type="nucleotide sequence ID" value="NZ_CAIY01000036.1"/>
</dbReference>
<dbReference type="AlphaFoldDB" id="M1WYY3"/>
<accession>M1WYY3</accession>
<keyword evidence="2" id="KW-1185">Reference proteome</keyword>
<reference evidence="1 2" key="1">
    <citation type="submission" date="2012-05" db="EMBL/GenBank/DDBJ databases">
        <authorList>
            <person name="Hilton J."/>
        </authorList>
    </citation>
    <scope>NUCLEOTIDE SEQUENCE [LARGE SCALE GENOMIC DNA]</scope>
    <source>
        <strain evidence="1 2">HH01</strain>
    </source>
</reference>
<protein>
    <submittedName>
        <fullName evidence="1">Uncharacterized protein</fullName>
    </submittedName>
</protein>
<organism evidence="1 2">
    <name type="scientific">Richelia intracellularis HH01</name>
    <dbReference type="NCBI Taxonomy" id="1165094"/>
    <lineage>
        <taxon>Bacteria</taxon>
        <taxon>Bacillati</taxon>
        <taxon>Cyanobacteriota</taxon>
        <taxon>Cyanophyceae</taxon>
        <taxon>Nostocales</taxon>
        <taxon>Nostocaceae</taxon>
        <taxon>Richelia</taxon>
    </lineage>
</organism>
<evidence type="ECO:0000313" key="2">
    <source>
        <dbReference type="Proteomes" id="UP000053051"/>
    </source>
</evidence>
<dbReference type="Proteomes" id="UP000053051">
    <property type="component" value="Unassembled WGS sequence"/>
</dbReference>
<evidence type="ECO:0000313" key="1">
    <source>
        <dbReference type="EMBL" id="CCH67127.1"/>
    </source>
</evidence>
<name>M1WYY3_9NOST</name>
<comment type="caution">
    <text evidence="1">The sequence shown here is derived from an EMBL/GenBank/DDBJ whole genome shotgun (WGS) entry which is preliminary data.</text>
</comment>
<sequence>MKLEFVPVDKFYFAITLAVRTLEYLEYPGLVDSTRSELFREYGQPSTVAPGKQNTFNYVFSVLGVDNSPSSQLIVSISDWQNKLRLSSDYGWVLNSEYKPIRTEKFNQRTHFSQSLQSYIQKDLQICMKDLNLKL</sequence>